<proteinExistence type="predicted"/>
<evidence type="ECO:0000313" key="4">
    <source>
        <dbReference type="Proteomes" id="UP000791080"/>
    </source>
</evidence>
<evidence type="ECO:0000259" key="2">
    <source>
        <dbReference type="PROSITE" id="PS51704"/>
    </source>
</evidence>
<feature type="compositionally biased region" description="Basic and acidic residues" evidence="1">
    <location>
        <begin position="82"/>
        <end position="95"/>
    </location>
</feature>
<evidence type="ECO:0000256" key="1">
    <source>
        <dbReference type="SAM" id="MobiDB-lite"/>
    </source>
</evidence>
<reference evidence="3 4" key="1">
    <citation type="submission" date="2022-06" db="EMBL/GenBank/DDBJ databases">
        <title>Genomic Encyclopedia of Type Strains, Phase I: the one thousand microbial genomes (KMG-I) project.</title>
        <authorList>
            <person name="Kyrpides N."/>
        </authorList>
    </citation>
    <scope>NUCLEOTIDE SEQUENCE [LARGE SCALE GENOMIC DNA]</scope>
    <source>
        <strain evidence="3 4">DSM 43889</strain>
    </source>
</reference>
<keyword evidence="4" id="KW-1185">Reference proteome</keyword>
<sequence>MLSGMPPAVVAHRGASAYLPEHTRAAYALAIEQGADGLECDVRLSRDGHLVCLHDRRIDRTSTGRGVVSALPLDRLAAHRYDRDGKAGRGPDHQSVRGFSALPEGGSPPPLAAPDLPDLPDLGLLRFTDLLGMVRDTERPVRLFVETKHPVRYRHLVERRLVADLSDHGLLAPGADGTAPVTVMSFSPSAVRRVRQYAPTLPTVLLMRSLAGRRRDGSLPPWADHAGPGIDLVRSDPDYVRRAASHGNDVYCWTVNEPSDIRLCADLGVHHIATDAPAATLRTLANHSSATVADAV</sequence>
<dbReference type="SUPFAM" id="SSF51695">
    <property type="entry name" value="PLC-like phosphodiesterases"/>
    <property type="match status" value="1"/>
</dbReference>
<dbReference type="PANTHER" id="PTHR46211">
    <property type="entry name" value="GLYCEROPHOSPHORYL DIESTER PHOSPHODIESTERASE"/>
    <property type="match status" value="1"/>
</dbReference>
<feature type="region of interest" description="Disordered" evidence="1">
    <location>
        <begin position="82"/>
        <end position="115"/>
    </location>
</feature>
<organism evidence="3 4">
    <name type="scientific">Actinoalloteichus caeruleus DSM 43889</name>
    <dbReference type="NCBI Taxonomy" id="1120930"/>
    <lineage>
        <taxon>Bacteria</taxon>
        <taxon>Bacillati</taxon>
        <taxon>Actinomycetota</taxon>
        <taxon>Actinomycetes</taxon>
        <taxon>Pseudonocardiales</taxon>
        <taxon>Pseudonocardiaceae</taxon>
        <taxon>Actinoalloteichus</taxon>
        <taxon>Actinoalloteichus cyanogriseus</taxon>
    </lineage>
</organism>
<protein>
    <submittedName>
        <fullName evidence="3">Glycerophosphoryl diester phosphodiesterase</fullName>
    </submittedName>
</protein>
<dbReference type="PANTHER" id="PTHR46211:SF13">
    <property type="entry name" value="GLYCEROPHOSPHODIESTER PHOSPHODIESTERASE 1-RELATED"/>
    <property type="match status" value="1"/>
</dbReference>
<dbReference type="PROSITE" id="PS51704">
    <property type="entry name" value="GP_PDE"/>
    <property type="match status" value="1"/>
</dbReference>
<accession>A0ABT1JK58</accession>
<evidence type="ECO:0000313" key="3">
    <source>
        <dbReference type="EMBL" id="MCP2332872.1"/>
    </source>
</evidence>
<gene>
    <name evidence="3" type="ORF">G443_003142</name>
</gene>
<dbReference type="EMBL" id="AUBJ02000001">
    <property type="protein sequence ID" value="MCP2332872.1"/>
    <property type="molecule type" value="Genomic_DNA"/>
</dbReference>
<name>A0ABT1JK58_ACTCY</name>
<dbReference type="Pfam" id="PF03009">
    <property type="entry name" value="GDPD"/>
    <property type="match status" value="1"/>
</dbReference>
<comment type="caution">
    <text evidence="3">The sequence shown here is derived from an EMBL/GenBank/DDBJ whole genome shotgun (WGS) entry which is preliminary data.</text>
</comment>
<feature type="domain" description="GP-PDE" evidence="2">
    <location>
        <begin position="7"/>
        <end position="284"/>
    </location>
</feature>
<dbReference type="InterPro" id="IPR030395">
    <property type="entry name" value="GP_PDE_dom"/>
</dbReference>
<dbReference type="InterPro" id="IPR017946">
    <property type="entry name" value="PLC-like_Pdiesterase_TIM-brl"/>
</dbReference>
<dbReference type="Proteomes" id="UP000791080">
    <property type="component" value="Unassembled WGS sequence"/>
</dbReference>
<dbReference type="Gene3D" id="3.20.20.190">
    <property type="entry name" value="Phosphatidylinositol (PI) phosphodiesterase"/>
    <property type="match status" value="1"/>
</dbReference>